<dbReference type="AlphaFoldDB" id="A0A919IC64"/>
<keyword evidence="6" id="KW-1185">Reference proteome</keyword>
<dbReference type="InterPro" id="IPR000835">
    <property type="entry name" value="HTH_MarR-typ"/>
</dbReference>
<dbReference type="Pfam" id="PF01047">
    <property type="entry name" value="MarR"/>
    <property type="match status" value="1"/>
</dbReference>
<evidence type="ECO:0000313" key="5">
    <source>
        <dbReference type="EMBL" id="GID62913.1"/>
    </source>
</evidence>
<evidence type="ECO:0000259" key="4">
    <source>
        <dbReference type="PROSITE" id="PS50995"/>
    </source>
</evidence>
<keyword evidence="3" id="KW-0804">Transcription</keyword>
<evidence type="ECO:0000256" key="1">
    <source>
        <dbReference type="ARBA" id="ARBA00023015"/>
    </source>
</evidence>
<dbReference type="GO" id="GO:0003677">
    <property type="term" value="F:DNA binding"/>
    <property type="evidence" value="ECO:0007669"/>
    <property type="project" value="UniProtKB-KW"/>
</dbReference>
<accession>A0A919IC64</accession>
<dbReference type="InterPro" id="IPR039422">
    <property type="entry name" value="MarR/SlyA-like"/>
</dbReference>
<dbReference type="RefSeq" id="WP_203738391.1">
    <property type="nucleotide sequence ID" value="NZ_BAAAUC010000030.1"/>
</dbReference>
<name>A0A919IC64_9ACTN</name>
<dbReference type="SMART" id="SM00347">
    <property type="entry name" value="HTH_MARR"/>
    <property type="match status" value="1"/>
</dbReference>
<dbReference type="Gene3D" id="1.10.10.10">
    <property type="entry name" value="Winged helix-like DNA-binding domain superfamily/Winged helix DNA-binding domain"/>
    <property type="match status" value="1"/>
</dbReference>
<evidence type="ECO:0000256" key="3">
    <source>
        <dbReference type="ARBA" id="ARBA00023163"/>
    </source>
</evidence>
<sequence length="151" mass="16748">MTDDAIALMHLAHQLHRSLDRRLQGDFVHPKPPEAQIAALWQIRQSPGMTVRELADELQMQPNNASALVTAMVKSGLLTREPDPQDRRVVRLHVTEQARGRIDEVQGLSSGYLDAALGDLGDDERAAVHAAIPVLARIARHVRDGRPHREA</sequence>
<reference evidence="5" key="1">
    <citation type="submission" date="2021-01" db="EMBL/GenBank/DDBJ databases">
        <title>Whole genome shotgun sequence of Actinoplanes cyaneus NBRC 14990.</title>
        <authorList>
            <person name="Komaki H."/>
            <person name="Tamura T."/>
        </authorList>
    </citation>
    <scope>NUCLEOTIDE SEQUENCE</scope>
    <source>
        <strain evidence="5">NBRC 14990</strain>
    </source>
</reference>
<keyword evidence="1" id="KW-0805">Transcription regulation</keyword>
<dbReference type="SUPFAM" id="SSF46785">
    <property type="entry name" value="Winged helix' DNA-binding domain"/>
    <property type="match status" value="1"/>
</dbReference>
<dbReference type="PANTHER" id="PTHR33164:SF103">
    <property type="entry name" value="REGULATORY PROTEIN MARR"/>
    <property type="match status" value="1"/>
</dbReference>
<dbReference type="InterPro" id="IPR036390">
    <property type="entry name" value="WH_DNA-bd_sf"/>
</dbReference>
<keyword evidence="2" id="KW-0238">DNA-binding</keyword>
<dbReference type="EMBL" id="BOMH01000005">
    <property type="protein sequence ID" value="GID62913.1"/>
    <property type="molecule type" value="Genomic_DNA"/>
</dbReference>
<dbReference type="InterPro" id="IPR023187">
    <property type="entry name" value="Tscrpt_reg_MarR-type_CS"/>
</dbReference>
<protein>
    <submittedName>
        <fullName evidence="5">MarR family transcriptional regulator</fullName>
    </submittedName>
</protein>
<organism evidence="5 6">
    <name type="scientific">Actinoplanes cyaneus</name>
    <dbReference type="NCBI Taxonomy" id="52696"/>
    <lineage>
        <taxon>Bacteria</taxon>
        <taxon>Bacillati</taxon>
        <taxon>Actinomycetota</taxon>
        <taxon>Actinomycetes</taxon>
        <taxon>Micromonosporales</taxon>
        <taxon>Micromonosporaceae</taxon>
        <taxon>Actinoplanes</taxon>
    </lineage>
</organism>
<feature type="domain" description="HTH marR-type" evidence="4">
    <location>
        <begin position="5"/>
        <end position="140"/>
    </location>
</feature>
<proteinExistence type="predicted"/>
<comment type="caution">
    <text evidence="5">The sequence shown here is derived from an EMBL/GenBank/DDBJ whole genome shotgun (WGS) entry which is preliminary data.</text>
</comment>
<dbReference type="PROSITE" id="PS01117">
    <property type="entry name" value="HTH_MARR_1"/>
    <property type="match status" value="1"/>
</dbReference>
<gene>
    <name evidence="5" type="ORF">Acy02nite_07940</name>
</gene>
<dbReference type="PROSITE" id="PS50995">
    <property type="entry name" value="HTH_MARR_2"/>
    <property type="match status" value="1"/>
</dbReference>
<dbReference type="PANTHER" id="PTHR33164">
    <property type="entry name" value="TRANSCRIPTIONAL REGULATOR, MARR FAMILY"/>
    <property type="match status" value="1"/>
</dbReference>
<dbReference type="Proteomes" id="UP000619479">
    <property type="component" value="Unassembled WGS sequence"/>
</dbReference>
<dbReference type="GO" id="GO:0006950">
    <property type="term" value="P:response to stress"/>
    <property type="evidence" value="ECO:0007669"/>
    <property type="project" value="TreeGrafter"/>
</dbReference>
<evidence type="ECO:0000256" key="2">
    <source>
        <dbReference type="ARBA" id="ARBA00023125"/>
    </source>
</evidence>
<dbReference type="InterPro" id="IPR036388">
    <property type="entry name" value="WH-like_DNA-bd_sf"/>
</dbReference>
<evidence type="ECO:0000313" key="6">
    <source>
        <dbReference type="Proteomes" id="UP000619479"/>
    </source>
</evidence>
<dbReference type="GO" id="GO:0003700">
    <property type="term" value="F:DNA-binding transcription factor activity"/>
    <property type="evidence" value="ECO:0007669"/>
    <property type="project" value="InterPro"/>
</dbReference>